<reference evidence="7" key="1">
    <citation type="submission" date="2023-05" db="EMBL/GenBank/DDBJ databases">
        <authorList>
            <person name="Zhang X."/>
        </authorList>
    </citation>
    <scope>NUCLEOTIDE SEQUENCE</scope>
    <source>
        <strain evidence="7">BD1B2-1</strain>
    </source>
</reference>
<dbReference type="AlphaFoldDB" id="A0AAE3RBY7"/>
<evidence type="ECO:0000313" key="8">
    <source>
        <dbReference type="Proteomes" id="UP001232063"/>
    </source>
</evidence>
<evidence type="ECO:0000313" key="7">
    <source>
        <dbReference type="EMBL" id="MDJ1505495.1"/>
    </source>
</evidence>
<name>A0AAE3RBY7_9BACT</name>
<evidence type="ECO:0000259" key="5">
    <source>
        <dbReference type="Pfam" id="PF07940"/>
    </source>
</evidence>
<evidence type="ECO:0000256" key="2">
    <source>
        <dbReference type="ARBA" id="ARBA00022729"/>
    </source>
</evidence>
<keyword evidence="4 7" id="KW-0456">Lyase</keyword>
<accession>A0AAE3RBY7</accession>
<dbReference type="PANTHER" id="PTHR39210:SF1">
    <property type="entry name" value="HEPARIN-SULFATE LYASE"/>
    <property type="match status" value="1"/>
</dbReference>
<evidence type="ECO:0000256" key="1">
    <source>
        <dbReference type="ARBA" id="ARBA00004418"/>
    </source>
</evidence>
<comment type="subcellular location">
    <subcellularLocation>
        <location evidence="1">Periplasm</location>
    </subcellularLocation>
</comment>
<dbReference type="InterPro" id="IPR008929">
    <property type="entry name" value="Chondroitin_lyas"/>
</dbReference>
<dbReference type="SUPFAM" id="SSF48230">
    <property type="entry name" value="Chondroitin AC/alginate lyase"/>
    <property type="match status" value="1"/>
</dbReference>
<dbReference type="Proteomes" id="UP001232063">
    <property type="component" value="Unassembled WGS sequence"/>
</dbReference>
<comment type="caution">
    <text evidence="7">The sequence shown here is derived from an EMBL/GenBank/DDBJ whole genome shotgun (WGS) entry which is preliminary data.</text>
</comment>
<dbReference type="InterPro" id="IPR031680">
    <property type="entry name" value="Hepar_II_III_N"/>
</dbReference>
<dbReference type="InterPro" id="IPR012480">
    <property type="entry name" value="Hepar_II_III_C"/>
</dbReference>
<proteinExistence type="predicted"/>
<dbReference type="RefSeq" id="WP_314517580.1">
    <property type="nucleotide sequence ID" value="NZ_JASJOU010000016.1"/>
</dbReference>
<dbReference type="Pfam" id="PF16889">
    <property type="entry name" value="Hepar_II_III_N"/>
    <property type="match status" value="1"/>
</dbReference>
<sequence>MKKLILLSRLICQMGWRAFLFRVSYEVKKRSGWLQRTFPTNVPFTAFTTLEGWQGQPVHFFFPSREALVHIKKDSVLDENTLESLSVENELIDTGHVPFFNASFQYLGKDYNWLTHPETKYQYSPIQHWSTIRELDPKIGDIKFVWEKSRFAYLYPVIRYDFHTQIDRAAFVFHEIEDWIEKNPLNCGPNYVCSQETSLRILNWTFALHYYKNSPELTEDRFQTILHSIYWQAQHVAANIDFSRIAVRNNHAITECLGLYLVGLLYPFFPESAEWRKNGKQWLTEEGLYQIYEDGSYLQFSMNYHRVTMQLFTWAFILAERNGDRFEDKLYDRVYKSLNLLYQHQDTVTGHLPNYGANDGALFFRLNSCTYRDYRPQLNALYYFFHQKPLYVNGIWEEDIFWYGLQGQRKQTFFFPAFTKDQSFASPLALDKNSGRQTGFYVLRDPDKFASVRCGNHPDRPSQADNLHIDIWYKGINLMRDAGSYKYNTEPGLLKYFMGTASHNTIQLGDLDQMLKGGRFIWYYWSQAAGATLTDQEDRIVFEGKVHVYQQVHSKIFHHRKIVQYKNEPRWEIEDTLLLPEEIKQKNLPVYQRWHLHPDFETQGWKIVCEGKNGNSIVLQTKDGWYSSFYGVKEPVTEWYYENKEGYFKTTILYIKS</sequence>
<evidence type="ECO:0000256" key="3">
    <source>
        <dbReference type="ARBA" id="ARBA00022764"/>
    </source>
</evidence>
<dbReference type="Pfam" id="PF07940">
    <property type="entry name" value="Hepar_II_III_C"/>
    <property type="match status" value="1"/>
</dbReference>
<dbReference type="GO" id="GO:0016829">
    <property type="term" value="F:lyase activity"/>
    <property type="evidence" value="ECO:0007669"/>
    <property type="project" value="UniProtKB-KW"/>
</dbReference>
<feature type="domain" description="Heparin-sulfate lyase N-terminal" evidence="6">
    <location>
        <begin position="105"/>
        <end position="324"/>
    </location>
</feature>
<evidence type="ECO:0000256" key="4">
    <source>
        <dbReference type="ARBA" id="ARBA00023239"/>
    </source>
</evidence>
<dbReference type="EMBL" id="JASJOU010000016">
    <property type="protein sequence ID" value="MDJ1505495.1"/>
    <property type="molecule type" value="Genomic_DNA"/>
</dbReference>
<keyword evidence="8" id="KW-1185">Reference proteome</keyword>
<protein>
    <submittedName>
        <fullName evidence="7">Alginate lyase family protein</fullName>
    </submittedName>
</protein>
<evidence type="ECO:0000259" key="6">
    <source>
        <dbReference type="Pfam" id="PF16889"/>
    </source>
</evidence>
<organism evidence="7 8">
    <name type="scientific">Xanthocytophaga agilis</name>
    <dbReference type="NCBI Taxonomy" id="3048010"/>
    <lineage>
        <taxon>Bacteria</taxon>
        <taxon>Pseudomonadati</taxon>
        <taxon>Bacteroidota</taxon>
        <taxon>Cytophagia</taxon>
        <taxon>Cytophagales</taxon>
        <taxon>Rhodocytophagaceae</taxon>
        <taxon>Xanthocytophaga</taxon>
    </lineage>
</organism>
<keyword evidence="2" id="KW-0732">Signal</keyword>
<dbReference type="PANTHER" id="PTHR39210">
    <property type="entry name" value="HEPARIN-SULFATE LYASE"/>
    <property type="match status" value="1"/>
</dbReference>
<dbReference type="Gene3D" id="2.70.98.70">
    <property type="match status" value="1"/>
</dbReference>
<dbReference type="GO" id="GO:0042597">
    <property type="term" value="C:periplasmic space"/>
    <property type="evidence" value="ECO:0007669"/>
    <property type="project" value="UniProtKB-SubCell"/>
</dbReference>
<keyword evidence="3" id="KW-0574">Periplasm</keyword>
<dbReference type="Gene3D" id="1.50.10.100">
    <property type="entry name" value="Chondroitin AC/alginate lyase"/>
    <property type="match status" value="1"/>
</dbReference>
<gene>
    <name evidence="7" type="ORF">QNI22_32865</name>
</gene>
<feature type="domain" description="Heparinase II/III-like C-terminal" evidence="5">
    <location>
        <begin position="432"/>
        <end position="641"/>
    </location>
</feature>